<gene>
    <name evidence="1" type="ORF">GOP47_0013690</name>
</gene>
<name>A0A9D4ZDM5_ADICA</name>
<evidence type="ECO:0000313" key="1">
    <source>
        <dbReference type="EMBL" id="KAI5071439.1"/>
    </source>
</evidence>
<dbReference type="Proteomes" id="UP000886520">
    <property type="component" value="Chromosome 13"/>
</dbReference>
<keyword evidence="2" id="KW-1185">Reference proteome</keyword>
<dbReference type="EMBL" id="JABFUD020000013">
    <property type="protein sequence ID" value="KAI5071439.1"/>
    <property type="molecule type" value="Genomic_DNA"/>
</dbReference>
<reference evidence="1" key="1">
    <citation type="submission" date="2021-01" db="EMBL/GenBank/DDBJ databases">
        <title>Adiantum capillus-veneris genome.</title>
        <authorList>
            <person name="Fang Y."/>
            <person name="Liao Q."/>
        </authorList>
    </citation>
    <scope>NUCLEOTIDE SEQUENCE</scope>
    <source>
        <strain evidence="1">H3</strain>
        <tissue evidence="1">Leaf</tissue>
    </source>
</reference>
<comment type="caution">
    <text evidence="1">The sequence shown here is derived from an EMBL/GenBank/DDBJ whole genome shotgun (WGS) entry which is preliminary data.</text>
</comment>
<organism evidence="1 2">
    <name type="scientific">Adiantum capillus-veneris</name>
    <name type="common">Maidenhair fern</name>
    <dbReference type="NCBI Taxonomy" id="13818"/>
    <lineage>
        <taxon>Eukaryota</taxon>
        <taxon>Viridiplantae</taxon>
        <taxon>Streptophyta</taxon>
        <taxon>Embryophyta</taxon>
        <taxon>Tracheophyta</taxon>
        <taxon>Polypodiopsida</taxon>
        <taxon>Polypodiidae</taxon>
        <taxon>Polypodiales</taxon>
        <taxon>Pteridineae</taxon>
        <taxon>Pteridaceae</taxon>
        <taxon>Vittarioideae</taxon>
        <taxon>Adiantum</taxon>
    </lineage>
</organism>
<protein>
    <submittedName>
        <fullName evidence="1">Uncharacterized protein</fullName>
    </submittedName>
</protein>
<proteinExistence type="predicted"/>
<dbReference type="AlphaFoldDB" id="A0A9D4ZDM5"/>
<sequence length="107" mass="12450">MQQPSPSISIRGRQTAVEIAVNHADFLMMAYYLVELRPFVEELNKQQEYLSEIHALPSLQRFTNVIESMHTFTKFLMSSRDFHLAWHVKFTHGLNLYHSNQILATTG</sequence>
<evidence type="ECO:0000313" key="2">
    <source>
        <dbReference type="Proteomes" id="UP000886520"/>
    </source>
</evidence>
<accession>A0A9D4ZDM5</accession>
<dbReference type="OrthoDB" id="2016400at2759"/>